<name>E4T4E3_PALPW</name>
<dbReference type="HAMAP" id="MF_00009">
    <property type="entry name" value="Endoribonucl_YbeY"/>
    <property type="match status" value="1"/>
</dbReference>
<dbReference type="Proteomes" id="UP000008718">
    <property type="component" value="Chromosome"/>
</dbReference>
<accession>E4T4E3</accession>
<dbReference type="eggNOG" id="COG0319">
    <property type="taxonomic scope" value="Bacteria"/>
</dbReference>
<keyword evidence="3 7" id="KW-0479">Metal-binding</keyword>
<dbReference type="PANTHER" id="PTHR46986">
    <property type="entry name" value="ENDORIBONUCLEASE YBEY, CHLOROPLASTIC"/>
    <property type="match status" value="1"/>
</dbReference>
<reference evidence="8 9" key="2">
    <citation type="journal article" date="2011" name="Stand. Genomic Sci.">
        <title>Complete genome sequence of Paludibacter propionicigenes type strain (WB4).</title>
        <authorList>
            <person name="Gronow S."/>
            <person name="Munk C."/>
            <person name="Lapidus A."/>
            <person name="Nolan M."/>
            <person name="Lucas S."/>
            <person name="Hammon N."/>
            <person name="Deshpande S."/>
            <person name="Cheng J.F."/>
            <person name="Tapia R."/>
            <person name="Han C."/>
            <person name="Goodwin L."/>
            <person name="Pitluck S."/>
            <person name="Liolios K."/>
            <person name="Ivanova N."/>
            <person name="Mavromatis K."/>
            <person name="Mikhailova N."/>
            <person name="Pati A."/>
            <person name="Chen A."/>
            <person name="Palaniappan K."/>
            <person name="Land M."/>
            <person name="Hauser L."/>
            <person name="Chang Y.J."/>
            <person name="Jeffries C.D."/>
            <person name="Brambilla E."/>
            <person name="Rohde M."/>
            <person name="Goker M."/>
            <person name="Detter J.C."/>
            <person name="Woyke T."/>
            <person name="Bristow J."/>
            <person name="Eisen J.A."/>
            <person name="Markowitz V."/>
            <person name="Hugenholtz P."/>
            <person name="Kyrpides N.C."/>
            <person name="Klenk H.P."/>
        </authorList>
    </citation>
    <scope>NUCLEOTIDE SEQUENCE [LARGE SCALE GENOMIC DNA]</scope>
    <source>
        <strain evidence="9">DSM 17365 / JCM 13257 / WB4</strain>
    </source>
</reference>
<organism evidence="8 9">
    <name type="scientific">Paludibacter propionicigenes (strain DSM 17365 / JCM 13257 / WB4)</name>
    <dbReference type="NCBI Taxonomy" id="694427"/>
    <lineage>
        <taxon>Bacteria</taxon>
        <taxon>Pseudomonadati</taxon>
        <taxon>Bacteroidota</taxon>
        <taxon>Bacteroidia</taxon>
        <taxon>Bacteroidales</taxon>
        <taxon>Paludibacteraceae</taxon>
        <taxon>Paludibacter</taxon>
    </lineage>
</organism>
<dbReference type="GO" id="GO:0004521">
    <property type="term" value="F:RNA endonuclease activity"/>
    <property type="evidence" value="ECO:0007669"/>
    <property type="project" value="UniProtKB-UniRule"/>
</dbReference>
<dbReference type="SUPFAM" id="SSF55486">
    <property type="entry name" value="Metalloproteases ('zincins'), catalytic domain"/>
    <property type="match status" value="1"/>
</dbReference>
<proteinExistence type="inferred from homology"/>
<evidence type="ECO:0000256" key="1">
    <source>
        <dbReference type="ARBA" id="ARBA00010875"/>
    </source>
</evidence>
<evidence type="ECO:0000256" key="5">
    <source>
        <dbReference type="ARBA" id="ARBA00022801"/>
    </source>
</evidence>
<gene>
    <name evidence="7" type="primary">ybeY</name>
    <name evidence="8" type="ordered locus">Palpr_1441</name>
</gene>
<dbReference type="GO" id="GO:0008270">
    <property type="term" value="F:zinc ion binding"/>
    <property type="evidence" value="ECO:0007669"/>
    <property type="project" value="UniProtKB-UniRule"/>
</dbReference>
<dbReference type="Gene3D" id="3.40.390.30">
    <property type="entry name" value="Metalloproteases ('zincins'), catalytic domain"/>
    <property type="match status" value="1"/>
</dbReference>
<dbReference type="OrthoDB" id="9811984at2"/>
<dbReference type="GO" id="GO:0005737">
    <property type="term" value="C:cytoplasm"/>
    <property type="evidence" value="ECO:0007669"/>
    <property type="project" value="UniProtKB-SubCell"/>
</dbReference>
<dbReference type="KEGG" id="ppn:Palpr_1441"/>
<dbReference type="GO" id="GO:0006364">
    <property type="term" value="P:rRNA processing"/>
    <property type="evidence" value="ECO:0007669"/>
    <property type="project" value="UniProtKB-UniRule"/>
</dbReference>
<evidence type="ECO:0000256" key="6">
    <source>
        <dbReference type="ARBA" id="ARBA00022833"/>
    </source>
</evidence>
<dbReference type="GO" id="GO:0004222">
    <property type="term" value="F:metalloendopeptidase activity"/>
    <property type="evidence" value="ECO:0007669"/>
    <property type="project" value="InterPro"/>
</dbReference>
<keyword evidence="5 7" id="KW-0378">Hydrolase</keyword>
<keyword evidence="9" id="KW-1185">Reference proteome</keyword>
<dbReference type="InterPro" id="IPR002036">
    <property type="entry name" value="YbeY"/>
</dbReference>
<dbReference type="EC" id="3.1.-.-" evidence="7"/>
<dbReference type="Pfam" id="PF02130">
    <property type="entry name" value="YbeY"/>
    <property type="match status" value="1"/>
</dbReference>
<comment type="subcellular location">
    <subcellularLocation>
        <location evidence="7">Cytoplasm</location>
    </subcellularLocation>
</comment>
<evidence type="ECO:0000313" key="9">
    <source>
        <dbReference type="Proteomes" id="UP000008718"/>
    </source>
</evidence>
<dbReference type="STRING" id="694427.Palpr_1441"/>
<sequence>MIQYIAEDIKVPSIPKQKINAWIKNTATFYGKKVGEIAYIFCSDERILEINKQYLNHDYYTDIITFDYSESSVISGDIFISIDTVKSNAEEFNVSIEEELKRILIHGILHLCGQADNTPELRAEMTNKENLALQTFSI</sequence>
<comment type="similarity">
    <text evidence="1 7">Belongs to the endoribonuclease YbeY family.</text>
</comment>
<feature type="binding site" evidence="7">
    <location>
        <position position="110"/>
    </location>
    <ligand>
        <name>Zn(2+)</name>
        <dbReference type="ChEBI" id="CHEBI:29105"/>
        <note>catalytic</note>
    </ligand>
</feature>
<feature type="binding site" evidence="7">
    <location>
        <position position="106"/>
    </location>
    <ligand>
        <name>Zn(2+)</name>
        <dbReference type="ChEBI" id="CHEBI:29105"/>
        <note>catalytic</note>
    </ligand>
</feature>
<dbReference type="RefSeq" id="WP_013444956.1">
    <property type="nucleotide sequence ID" value="NC_014734.1"/>
</dbReference>
<dbReference type="NCBIfam" id="TIGR00043">
    <property type="entry name" value="rRNA maturation RNase YbeY"/>
    <property type="match status" value="1"/>
</dbReference>
<comment type="function">
    <text evidence="7">Single strand-specific metallo-endoribonuclease involved in late-stage 70S ribosome quality control and in maturation of the 3' terminus of the 16S rRNA.</text>
</comment>
<keyword evidence="7" id="KW-0690">Ribosome biogenesis</keyword>
<dbReference type="EMBL" id="CP002345">
    <property type="protein sequence ID" value="ADQ79587.1"/>
    <property type="molecule type" value="Genomic_DNA"/>
</dbReference>
<dbReference type="InterPro" id="IPR023091">
    <property type="entry name" value="MetalPrtase_cat_dom_sf_prd"/>
</dbReference>
<evidence type="ECO:0000313" key="8">
    <source>
        <dbReference type="EMBL" id="ADQ79587.1"/>
    </source>
</evidence>
<dbReference type="PANTHER" id="PTHR46986:SF1">
    <property type="entry name" value="ENDORIBONUCLEASE YBEY, CHLOROPLASTIC"/>
    <property type="match status" value="1"/>
</dbReference>
<evidence type="ECO:0000256" key="2">
    <source>
        <dbReference type="ARBA" id="ARBA00022722"/>
    </source>
</evidence>
<protein>
    <recommendedName>
        <fullName evidence="7">Endoribonuclease YbeY</fullName>
        <ecNumber evidence="7">3.1.-.-</ecNumber>
    </recommendedName>
</protein>
<dbReference type="AlphaFoldDB" id="E4T4E3"/>
<reference key="1">
    <citation type="submission" date="2010-11" db="EMBL/GenBank/DDBJ databases">
        <title>The complete genome of Paludibacter propionicigenes DSM 17365.</title>
        <authorList>
            <consortium name="US DOE Joint Genome Institute (JGI-PGF)"/>
            <person name="Lucas S."/>
            <person name="Copeland A."/>
            <person name="Lapidus A."/>
            <person name="Bruce D."/>
            <person name="Goodwin L."/>
            <person name="Pitluck S."/>
            <person name="Kyrpides N."/>
            <person name="Mavromatis K."/>
            <person name="Ivanova N."/>
            <person name="Munk A.C."/>
            <person name="Brettin T."/>
            <person name="Detter J.C."/>
            <person name="Han C."/>
            <person name="Tapia R."/>
            <person name="Land M."/>
            <person name="Hauser L."/>
            <person name="Markowitz V."/>
            <person name="Cheng J.-F."/>
            <person name="Hugenholtz P."/>
            <person name="Woyke T."/>
            <person name="Wu D."/>
            <person name="Gronow S."/>
            <person name="Wellnitz S."/>
            <person name="Brambilla E."/>
            <person name="Klenk H.-P."/>
            <person name="Eisen J.A."/>
        </authorList>
    </citation>
    <scope>NUCLEOTIDE SEQUENCE</scope>
    <source>
        <strain>WB4</strain>
    </source>
</reference>
<evidence type="ECO:0000256" key="4">
    <source>
        <dbReference type="ARBA" id="ARBA00022759"/>
    </source>
</evidence>
<evidence type="ECO:0000256" key="3">
    <source>
        <dbReference type="ARBA" id="ARBA00022723"/>
    </source>
</evidence>
<evidence type="ECO:0000256" key="7">
    <source>
        <dbReference type="HAMAP-Rule" id="MF_00009"/>
    </source>
</evidence>
<keyword evidence="7" id="KW-0698">rRNA processing</keyword>
<feature type="binding site" evidence="7">
    <location>
        <position position="116"/>
    </location>
    <ligand>
        <name>Zn(2+)</name>
        <dbReference type="ChEBI" id="CHEBI:29105"/>
        <note>catalytic</note>
    </ligand>
</feature>
<keyword evidence="2 7" id="KW-0540">Nuclease</keyword>
<dbReference type="HOGENOM" id="CLU_106710_3_3_10"/>
<comment type="cofactor">
    <cofactor evidence="7">
        <name>Zn(2+)</name>
        <dbReference type="ChEBI" id="CHEBI:29105"/>
    </cofactor>
    <text evidence="7">Binds 1 zinc ion.</text>
</comment>
<keyword evidence="6 7" id="KW-0862">Zinc</keyword>
<keyword evidence="7" id="KW-0963">Cytoplasm</keyword>
<keyword evidence="4 7" id="KW-0255">Endonuclease</keyword>